<feature type="transmembrane region" description="Helical" evidence="6">
    <location>
        <begin position="12"/>
        <end position="31"/>
    </location>
</feature>
<evidence type="ECO:0000256" key="2">
    <source>
        <dbReference type="ARBA" id="ARBA00022516"/>
    </source>
</evidence>
<reference evidence="8" key="1">
    <citation type="journal article" date="2011" name="Acta Physiol. Plant.">
        <title>An investigation on the genetic background of Nostoc flagelliforme by similarity analysis of its partial genomic DNA and phylogenetic comparison of deduced related species.</title>
        <authorList>
            <person name="Gao X."/>
            <person name="Liu K."/>
            <person name="Qiu B.S."/>
        </authorList>
    </citation>
    <scope>NUCLEOTIDE SEQUENCE</scope>
    <source>
        <strain evidence="8">Sunitezuoqi</strain>
    </source>
</reference>
<keyword evidence="6" id="KW-0812">Transmembrane</keyword>
<dbReference type="SUPFAM" id="SSF69593">
    <property type="entry name" value="Glycerol-3-phosphate (1)-acyltransferase"/>
    <property type="match status" value="1"/>
</dbReference>
<dbReference type="SMART" id="SM00563">
    <property type="entry name" value="PlsC"/>
    <property type="match status" value="1"/>
</dbReference>
<evidence type="ECO:0000256" key="5">
    <source>
        <dbReference type="ARBA" id="ARBA00023315"/>
    </source>
</evidence>
<keyword evidence="5 8" id="KW-0012">Acyltransferase</keyword>
<evidence type="ECO:0000256" key="1">
    <source>
        <dbReference type="ARBA" id="ARBA00005189"/>
    </source>
</evidence>
<keyword evidence="2" id="KW-0444">Lipid biosynthesis</keyword>
<proteinExistence type="predicted"/>
<sequence>MKQLRAAVRMFLFVASTLGLYSIWFIGSFFIPNRIYWRQIIFGSWAHAFTRIARMKVEIVGAAPRPPFFLVTNHLSYTDVAVIRHILNGVFVAKGEIESWFLAGRICRDMGAIFINRQNRRDIPRAGTDILKALERGEGVTVFPEGTSTKGEEVLKFNSSFLEFAAQSDLPVHYAAISYATPIGAAPPTETICWWDEKTFGEHLWALFQLKESTATVTFGEEPIRSANRKELAQNLWSAVSDKYVRVA</sequence>
<comment type="pathway">
    <text evidence="1">Lipid metabolism.</text>
</comment>
<evidence type="ECO:0000256" key="6">
    <source>
        <dbReference type="SAM" id="Phobius"/>
    </source>
</evidence>
<dbReference type="AlphaFoldDB" id="E7DPH9"/>
<keyword evidence="4" id="KW-0443">Lipid metabolism</keyword>
<dbReference type="CDD" id="cd07989">
    <property type="entry name" value="LPLAT_AGPAT-like"/>
    <property type="match status" value="1"/>
</dbReference>
<gene>
    <name evidence="8" type="ORF">Nfla_1402</name>
</gene>
<dbReference type="PANTHER" id="PTHR10434:SF64">
    <property type="entry name" value="1-ACYL-SN-GLYCEROL-3-PHOSPHATE ACYLTRANSFERASE-RELATED"/>
    <property type="match status" value="1"/>
</dbReference>
<dbReference type="InterPro" id="IPR002123">
    <property type="entry name" value="Plipid/glycerol_acylTrfase"/>
</dbReference>
<accession>E7DPH9</accession>
<evidence type="ECO:0000259" key="7">
    <source>
        <dbReference type="SMART" id="SM00563"/>
    </source>
</evidence>
<protein>
    <submittedName>
        <fullName evidence="8">Acyltransferase domain protein</fullName>
    </submittedName>
</protein>
<dbReference type="PANTHER" id="PTHR10434">
    <property type="entry name" value="1-ACYL-SN-GLYCEROL-3-PHOSPHATE ACYLTRANSFERASE"/>
    <property type="match status" value="1"/>
</dbReference>
<dbReference type="GO" id="GO:0006654">
    <property type="term" value="P:phosphatidic acid biosynthetic process"/>
    <property type="evidence" value="ECO:0007669"/>
    <property type="project" value="TreeGrafter"/>
</dbReference>
<evidence type="ECO:0000256" key="4">
    <source>
        <dbReference type="ARBA" id="ARBA00023098"/>
    </source>
</evidence>
<keyword evidence="6" id="KW-1133">Transmembrane helix</keyword>
<dbReference type="EMBL" id="HQ291086">
    <property type="protein sequence ID" value="ADO18987.1"/>
    <property type="molecule type" value="Genomic_DNA"/>
</dbReference>
<keyword evidence="3 8" id="KW-0808">Transferase</keyword>
<name>E7DPH9_9NOSO</name>
<dbReference type="GO" id="GO:0003841">
    <property type="term" value="F:1-acylglycerol-3-phosphate O-acyltransferase activity"/>
    <property type="evidence" value="ECO:0007669"/>
    <property type="project" value="TreeGrafter"/>
</dbReference>
<dbReference type="Pfam" id="PF01553">
    <property type="entry name" value="Acyltransferase"/>
    <property type="match status" value="1"/>
</dbReference>
<evidence type="ECO:0000256" key="3">
    <source>
        <dbReference type="ARBA" id="ARBA00022679"/>
    </source>
</evidence>
<keyword evidence="6" id="KW-0472">Membrane</keyword>
<evidence type="ECO:0000313" key="8">
    <source>
        <dbReference type="EMBL" id="ADO18987.1"/>
    </source>
</evidence>
<organism evidence="8">
    <name type="scientific">Nostoc flagelliforme str. Sunitezuoqi</name>
    <dbReference type="NCBI Taxonomy" id="676037"/>
    <lineage>
        <taxon>Bacteria</taxon>
        <taxon>Bacillati</taxon>
        <taxon>Cyanobacteriota</taxon>
        <taxon>Cyanophyceae</taxon>
        <taxon>Nostocales</taxon>
        <taxon>Nostocaceae</taxon>
        <taxon>Nostoc</taxon>
    </lineage>
</organism>
<feature type="domain" description="Phospholipid/glycerol acyltransferase" evidence="7">
    <location>
        <begin position="68"/>
        <end position="180"/>
    </location>
</feature>